<dbReference type="EMBL" id="FOFG01000014">
    <property type="protein sequence ID" value="SER26290.1"/>
    <property type="molecule type" value="Genomic_DNA"/>
</dbReference>
<reference evidence="1 2" key="1">
    <citation type="submission" date="2016-10" db="EMBL/GenBank/DDBJ databases">
        <authorList>
            <person name="de Groot N.N."/>
        </authorList>
    </citation>
    <scope>NUCLEOTIDE SEQUENCE [LARGE SCALE GENOMIC DNA]</scope>
    <source>
        <strain evidence="1 2">A52C2</strain>
    </source>
</reference>
<accession>A0A1H9MRE7</accession>
<gene>
    <name evidence="1" type="ORF">SAMN05216548_11418</name>
</gene>
<sequence length="93" mass="10699">MGAWGEFNRTPKQEEIMTLVLTAAHAGEHLSLAELKEKLSYGAEVTKQAVQCSIRFLVKWNMVEKEYRSGKLFIKPTLLAYKHFRKDETNIEA</sequence>
<evidence type="ECO:0000313" key="2">
    <source>
        <dbReference type="Proteomes" id="UP000199647"/>
    </source>
</evidence>
<dbReference type="Gene3D" id="1.10.10.10">
    <property type="entry name" value="Winged helix-like DNA-binding domain superfamily/Winged helix DNA-binding domain"/>
    <property type="match status" value="1"/>
</dbReference>
<dbReference type="InterPro" id="IPR036388">
    <property type="entry name" value="WH-like_DNA-bd_sf"/>
</dbReference>
<dbReference type="STRING" id="1855383.SAMN05216548_11418"/>
<proteinExistence type="predicted"/>
<evidence type="ECO:0000313" key="1">
    <source>
        <dbReference type="EMBL" id="SER26290.1"/>
    </source>
</evidence>
<organism evidence="1 2">
    <name type="scientific">Faunimonas pinastri</name>
    <dbReference type="NCBI Taxonomy" id="1855383"/>
    <lineage>
        <taxon>Bacteria</taxon>
        <taxon>Pseudomonadati</taxon>
        <taxon>Pseudomonadota</taxon>
        <taxon>Alphaproteobacteria</taxon>
        <taxon>Hyphomicrobiales</taxon>
        <taxon>Afifellaceae</taxon>
        <taxon>Faunimonas</taxon>
    </lineage>
</organism>
<name>A0A1H9MRE7_9HYPH</name>
<dbReference type="Proteomes" id="UP000199647">
    <property type="component" value="Unassembled WGS sequence"/>
</dbReference>
<keyword evidence="2" id="KW-1185">Reference proteome</keyword>
<protein>
    <submittedName>
        <fullName evidence="1">Uncharacterized protein</fullName>
    </submittedName>
</protein>
<dbReference type="OrthoDB" id="9921248at2"/>
<dbReference type="AlphaFoldDB" id="A0A1H9MRE7"/>
<dbReference type="RefSeq" id="WP_092498448.1">
    <property type="nucleotide sequence ID" value="NZ_FOFG01000014.1"/>
</dbReference>